<proteinExistence type="inferred from homology"/>
<dbReference type="GO" id="GO:0007346">
    <property type="term" value="P:regulation of mitotic cell cycle"/>
    <property type="evidence" value="ECO:0007669"/>
    <property type="project" value="TreeGrafter"/>
</dbReference>
<sequence>MVSVGIVIGSAVAMEELSIQYFRDLLEKHREELKNYCQKWEENSSDKSIPDEVADEIRTTIGLTNLLLRQKLKQFGELIDDSEFKRGEKEITCIDLQGFWDMVFHEVEKIQKNFKKLEKCQSNNWVFIEEPVPKIEAKKKPTIAATAKVTVQSKAHVTAARQRLAEAKQRMMDAKKKMKEAKNDANKDFVVIESKPRENGVEEKTVDTKEQLRPALVTVEDKESLNKVSKKSTSKSSKKTAQQDMTGQQKRQKSERISKGKENLIESGKKPELLTVTAPKAPRAKRAKSPKEADVPLQCVTRSARRAMLANQGD</sequence>
<dbReference type="GO" id="GO:0031616">
    <property type="term" value="C:spindle pole centrosome"/>
    <property type="evidence" value="ECO:0007669"/>
    <property type="project" value="TreeGrafter"/>
</dbReference>
<dbReference type="GO" id="GO:0005737">
    <property type="term" value="C:cytoplasm"/>
    <property type="evidence" value="ECO:0007669"/>
    <property type="project" value="TreeGrafter"/>
</dbReference>
<dbReference type="GO" id="GO:0005634">
    <property type="term" value="C:nucleus"/>
    <property type="evidence" value="ECO:0007669"/>
    <property type="project" value="TreeGrafter"/>
</dbReference>
<protein>
    <recommendedName>
        <fullName evidence="5">Disks large-associated protein 5</fullName>
    </recommendedName>
</protein>
<organism evidence="3 4">
    <name type="scientific">Oedothorax gibbosus</name>
    <dbReference type="NCBI Taxonomy" id="931172"/>
    <lineage>
        <taxon>Eukaryota</taxon>
        <taxon>Metazoa</taxon>
        <taxon>Ecdysozoa</taxon>
        <taxon>Arthropoda</taxon>
        <taxon>Chelicerata</taxon>
        <taxon>Arachnida</taxon>
        <taxon>Araneae</taxon>
        <taxon>Araneomorphae</taxon>
        <taxon>Entelegynae</taxon>
        <taxon>Araneoidea</taxon>
        <taxon>Linyphiidae</taxon>
        <taxon>Erigoninae</taxon>
        <taxon>Oedothorax</taxon>
    </lineage>
</organism>
<gene>
    <name evidence="3" type="ORF">JTE90_004293</name>
</gene>
<dbReference type="Pfam" id="PF03359">
    <property type="entry name" value="GKAP"/>
    <property type="match status" value="1"/>
</dbReference>
<evidence type="ECO:0000313" key="3">
    <source>
        <dbReference type="EMBL" id="KAG8197021.1"/>
    </source>
</evidence>
<comment type="caution">
    <text evidence="3">The sequence shown here is derived from an EMBL/GenBank/DDBJ whole genome shotgun (WGS) entry which is preliminary data.</text>
</comment>
<feature type="region of interest" description="Disordered" evidence="2">
    <location>
        <begin position="176"/>
        <end position="300"/>
    </location>
</feature>
<evidence type="ECO:0000256" key="2">
    <source>
        <dbReference type="SAM" id="MobiDB-lite"/>
    </source>
</evidence>
<dbReference type="AlphaFoldDB" id="A0AAV6VN83"/>
<evidence type="ECO:0008006" key="5">
    <source>
        <dbReference type="Google" id="ProtNLM"/>
    </source>
</evidence>
<dbReference type="Proteomes" id="UP000827092">
    <property type="component" value="Unassembled WGS sequence"/>
</dbReference>
<accession>A0AAV6VN83</accession>
<dbReference type="InterPro" id="IPR005026">
    <property type="entry name" value="SAPAP"/>
</dbReference>
<dbReference type="GO" id="GO:0007052">
    <property type="term" value="P:mitotic spindle organization"/>
    <property type="evidence" value="ECO:0007669"/>
    <property type="project" value="TreeGrafter"/>
</dbReference>
<feature type="compositionally biased region" description="Basic and acidic residues" evidence="2">
    <location>
        <begin position="194"/>
        <end position="212"/>
    </location>
</feature>
<feature type="compositionally biased region" description="Basic and acidic residues" evidence="2">
    <location>
        <begin position="252"/>
        <end position="272"/>
    </location>
</feature>
<name>A0AAV6VN83_9ARAC</name>
<dbReference type="PANTHER" id="PTHR12353">
    <property type="entry name" value="DISKS LARGE-ASSOCIATED PROTEIN DAP SAP90/PSD-95-ASSOCIATED PROTEIN"/>
    <property type="match status" value="1"/>
</dbReference>
<dbReference type="EMBL" id="JAFNEN010000059">
    <property type="protein sequence ID" value="KAG8197021.1"/>
    <property type="molecule type" value="Genomic_DNA"/>
</dbReference>
<evidence type="ECO:0000313" key="4">
    <source>
        <dbReference type="Proteomes" id="UP000827092"/>
    </source>
</evidence>
<reference evidence="3 4" key="1">
    <citation type="journal article" date="2022" name="Nat. Ecol. Evol.">
        <title>A masculinizing supergene underlies an exaggerated male reproductive morph in a spider.</title>
        <authorList>
            <person name="Hendrickx F."/>
            <person name="De Corte Z."/>
            <person name="Sonet G."/>
            <person name="Van Belleghem S.M."/>
            <person name="Kostlbacher S."/>
            <person name="Vangestel C."/>
        </authorList>
    </citation>
    <scope>NUCLEOTIDE SEQUENCE [LARGE SCALE GENOMIC DNA]</scope>
    <source>
        <strain evidence="3">W744_W776</strain>
    </source>
</reference>
<comment type="similarity">
    <text evidence="1">Belongs to the SAPAP family.</text>
</comment>
<evidence type="ECO:0000256" key="1">
    <source>
        <dbReference type="ARBA" id="ARBA00008839"/>
    </source>
</evidence>
<dbReference type="PANTHER" id="PTHR12353:SF1">
    <property type="entry name" value="DISKS LARGE-ASSOCIATED PROTEIN 5"/>
    <property type="match status" value="1"/>
</dbReference>
<feature type="compositionally biased region" description="Basic and acidic residues" evidence="2">
    <location>
        <begin position="176"/>
        <end position="187"/>
    </location>
</feature>
<dbReference type="GO" id="GO:0008017">
    <property type="term" value="F:microtubule binding"/>
    <property type="evidence" value="ECO:0007669"/>
    <property type="project" value="TreeGrafter"/>
</dbReference>
<dbReference type="GO" id="GO:0051642">
    <property type="term" value="P:centrosome localization"/>
    <property type="evidence" value="ECO:0007669"/>
    <property type="project" value="TreeGrafter"/>
</dbReference>
<dbReference type="GO" id="GO:0023052">
    <property type="term" value="P:signaling"/>
    <property type="evidence" value="ECO:0007669"/>
    <property type="project" value="InterPro"/>
</dbReference>
<feature type="compositionally biased region" description="Basic residues" evidence="2">
    <location>
        <begin position="228"/>
        <end position="238"/>
    </location>
</feature>
<dbReference type="GO" id="GO:0007059">
    <property type="term" value="P:chromosome segregation"/>
    <property type="evidence" value="ECO:0007669"/>
    <property type="project" value="TreeGrafter"/>
</dbReference>
<keyword evidence="4" id="KW-1185">Reference proteome</keyword>
<dbReference type="GO" id="GO:0051382">
    <property type="term" value="P:kinetochore assembly"/>
    <property type="evidence" value="ECO:0007669"/>
    <property type="project" value="TreeGrafter"/>
</dbReference>